<organism evidence="6 7">
    <name type="scientific">Naegleria lovaniensis</name>
    <name type="common">Amoeba</name>
    <dbReference type="NCBI Taxonomy" id="51637"/>
    <lineage>
        <taxon>Eukaryota</taxon>
        <taxon>Discoba</taxon>
        <taxon>Heterolobosea</taxon>
        <taxon>Tetramitia</taxon>
        <taxon>Eutetramitia</taxon>
        <taxon>Vahlkampfiidae</taxon>
        <taxon>Naegleria</taxon>
    </lineage>
</organism>
<dbReference type="GO" id="GO:0005524">
    <property type="term" value="F:ATP binding"/>
    <property type="evidence" value="ECO:0007669"/>
    <property type="project" value="UniProtKB-KW"/>
</dbReference>
<dbReference type="PANTHER" id="PTHR24348:SF22">
    <property type="entry name" value="NON-SPECIFIC SERINE_THREONINE PROTEIN KINASE"/>
    <property type="match status" value="1"/>
</dbReference>
<evidence type="ECO:0000313" key="7">
    <source>
        <dbReference type="Proteomes" id="UP000816034"/>
    </source>
</evidence>
<dbReference type="InterPro" id="IPR000719">
    <property type="entry name" value="Prot_kinase_dom"/>
</dbReference>
<dbReference type="GO" id="GO:0042594">
    <property type="term" value="P:response to starvation"/>
    <property type="evidence" value="ECO:0007669"/>
    <property type="project" value="TreeGrafter"/>
</dbReference>
<dbReference type="GO" id="GO:0061709">
    <property type="term" value="P:reticulophagy"/>
    <property type="evidence" value="ECO:0007669"/>
    <property type="project" value="TreeGrafter"/>
</dbReference>
<feature type="domain" description="Protein kinase" evidence="5">
    <location>
        <begin position="47"/>
        <end position="364"/>
    </location>
</feature>
<name>A0AA88KIM0_NAELO</name>
<dbReference type="AlphaFoldDB" id="A0AA88KIM0"/>
<dbReference type="GO" id="GO:0034727">
    <property type="term" value="P:piecemeal microautophagy of the nucleus"/>
    <property type="evidence" value="ECO:0007669"/>
    <property type="project" value="TreeGrafter"/>
</dbReference>
<keyword evidence="7" id="KW-1185">Reference proteome</keyword>
<dbReference type="SMART" id="SM00220">
    <property type="entry name" value="S_TKc"/>
    <property type="match status" value="1"/>
</dbReference>
<dbReference type="EMBL" id="PYSW02000030">
    <property type="protein sequence ID" value="KAG2379033.1"/>
    <property type="molecule type" value="Genomic_DNA"/>
</dbReference>
<keyword evidence="3" id="KW-0418">Kinase</keyword>
<dbReference type="GO" id="GO:0000422">
    <property type="term" value="P:autophagy of mitochondrion"/>
    <property type="evidence" value="ECO:0007669"/>
    <property type="project" value="TreeGrafter"/>
</dbReference>
<dbReference type="Gene3D" id="1.10.510.10">
    <property type="entry name" value="Transferase(Phosphotransferase) domain 1"/>
    <property type="match status" value="1"/>
</dbReference>
<evidence type="ECO:0000256" key="1">
    <source>
        <dbReference type="ARBA" id="ARBA00022679"/>
    </source>
</evidence>
<dbReference type="InterPro" id="IPR045269">
    <property type="entry name" value="Atg1-like"/>
</dbReference>
<dbReference type="GO" id="GO:0005776">
    <property type="term" value="C:autophagosome"/>
    <property type="evidence" value="ECO:0007669"/>
    <property type="project" value="TreeGrafter"/>
</dbReference>
<dbReference type="Pfam" id="PF00069">
    <property type="entry name" value="Pkinase"/>
    <property type="match status" value="1"/>
</dbReference>
<dbReference type="PROSITE" id="PS50011">
    <property type="entry name" value="PROTEIN_KINASE_DOM"/>
    <property type="match status" value="1"/>
</dbReference>
<dbReference type="GO" id="GO:0000045">
    <property type="term" value="P:autophagosome assembly"/>
    <property type="evidence" value="ECO:0007669"/>
    <property type="project" value="TreeGrafter"/>
</dbReference>
<dbReference type="PANTHER" id="PTHR24348">
    <property type="entry name" value="SERINE/THREONINE-PROTEIN KINASE UNC-51-RELATED"/>
    <property type="match status" value="1"/>
</dbReference>
<gene>
    <name evidence="6" type="ORF">C9374_007671</name>
</gene>
<keyword evidence="1" id="KW-0808">Transferase</keyword>
<dbReference type="GO" id="GO:0034045">
    <property type="term" value="C:phagophore assembly site membrane"/>
    <property type="evidence" value="ECO:0007669"/>
    <property type="project" value="TreeGrafter"/>
</dbReference>
<protein>
    <recommendedName>
        <fullName evidence="5">Protein kinase domain-containing protein</fullName>
    </recommendedName>
</protein>
<dbReference type="GO" id="GO:0004674">
    <property type="term" value="F:protein serine/threonine kinase activity"/>
    <property type="evidence" value="ECO:0007669"/>
    <property type="project" value="InterPro"/>
</dbReference>
<keyword evidence="4" id="KW-0067">ATP-binding</keyword>
<dbReference type="RefSeq" id="XP_044546295.1">
    <property type="nucleotide sequence ID" value="XM_044697662.1"/>
</dbReference>
<sequence>MGQNPIKSLSNEENFLVGQASEMLLNGKPAGDSTQNLCTIGKVYGNYEVISKIGEGAYGQVFKVIRVNEGAGSNNHQRSSSRFFQIPASPLTSTSPKGSVDPSSVFNNNNSKQEFRKSTLRTYYAMKVMVIMNDEHSASTNPHSLSKIENEINILRSLEHKNILKYIDQFYLKVDLTPKIKKDAIALVSEYCEGGSLGDIIDLNQSTNIPLRKLVEWFTSMVDVLYYFEQKGVIHRDIKPGNLLLQGGCVKLADFGLAKTVEEASSNRNHTVCGSPIYVSPEVMFRAGYSSKADVYSLGVTFLEVCSGVSHDTFSEYFTTEKIDLQPLLNRVQLSSLKTLLSLCIPSNPSERISVEQLHRHPIIQAYLYLLYGKQPKDPRNLTFIGVIIGSIELIYKSREIHMNAALCNAIKLINDVLPNQTILDSIYEGEHTNFVGIILKMGTVWSTYDNSDLEVACENFLKKYMESGYLYKQHLAEEIVTMYYDSDVPQERLDWFLETHLLQHVDGEMVSMILETVKNAEGKIRPNVAKQLEERLAKLEVKQELDVIDEI</sequence>
<dbReference type="GO" id="GO:0005829">
    <property type="term" value="C:cytosol"/>
    <property type="evidence" value="ECO:0007669"/>
    <property type="project" value="TreeGrafter"/>
</dbReference>
<dbReference type="SUPFAM" id="SSF56112">
    <property type="entry name" value="Protein kinase-like (PK-like)"/>
    <property type="match status" value="1"/>
</dbReference>
<dbReference type="GeneID" id="68100125"/>
<proteinExistence type="predicted"/>
<evidence type="ECO:0000313" key="6">
    <source>
        <dbReference type="EMBL" id="KAG2379033.1"/>
    </source>
</evidence>
<evidence type="ECO:0000259" key="5">
    <source>
        <dbReference type="PROSITE" id="PS50011"/>
    </source>
</evidence>
<comment type="caution">
    <text evidence="6">The sequence shown here is derived from an EMBL/GenBank/DDBJ whole genome shotgun (WGS) entry which is preliminary data.</text>
</comment>
<dbReference type="CDD" id="cd14014">
    <property type="entry name" value="STKc_PknB_like"/>
    <property type="match status" value="1"/>
</dbReference>
<accession>A0AA88KIM0</accession>
<dbReference type="GO" id="GO:0010506">
    <property type="term" value="P:regulation of autophagy"/>
    <property type="evidence" value="ECO:0007669"/>
    <property type="project" value="InterPro"/>
</dbReference>
<dbReference type="PROSITE" id="PS00108">
    <property type="entry name" value="PROTEIN_KINASE_ST"/>
    <property type="match status" value="1"/>
</dbReference>
<evidence type="ECO:0000256" key="3">
    <source>
        <dbReference type="ARBA" id="ARBA00022777"/>
    </source>
</evidence>
<evidence type="ECO:0000256" key="4">
    <source>
        <dbReference type="ARBA" id="ARBA00022840"/>
    </source>
</evidence>
<keyword evidence="2" id="KW-0547">Nucleotide-binding</keyword>
<reference evidence="6 7" key="1">
    <citation type="journal article" date="2018" name="BMC Genomics">
        <title>The genome of Naegleria lovaniensis, the basis for a comparative approach to unravel pathogenicity factors of the human pathogenic amoeba N. fowleri.</title>
        <authorList>
            <person name="Liechti N."/>
            <person name="Schurch N."/>
            <person name="Bruggmann R."/>
            <person name="Wittwer M."/>
        </authorList>
    </citation>
    <scope>NUCLEOTIDE SEQUENCE [LARGE SCALE GENOMIC DNA]</scope>
    <source>
        <strain evidence="6 7">ATCC 30569</strain>
    </source>
</reference>
<dbReference type="InterPro" id="IPR008271">
    <property type="entry name" value="Ser/Thr_kinase_AS"/>
</dbReference>
<dbReference type="InterPro" id="IPR011009">
    <property type="entry name" value="Kinase-like_dom_sf"/>
</dbReference>
<evidence type="ECO:0000256" key="2">
    <source>
        <dbReference type="ARBA" id="ARBA00022741"/>
    </source>
</evidence>
<dbReference type="Proteomes" id="UP000816034">
    <property type="component" value="Unassembled WGS sequence"/>
</dbReference>